<evidence type="ECO:0000313" key="4">
    <source>
        <dbReference type="Proteomes" id="UP000655225"/>
    </source>
</evidence>
<name>A0A834YXM3_TETSI</name>
<dbReference type="Pfam" id="PF03140">
    <property type="entry name" value="DUF247"/>
    <property type="match status" value="1"/>
</dbReference>
<keyword evidence="4" id="KW-1185">Reference proteome</keyword>
<reference evidence="3 4" key="1">
    <citation type="submission" date="2020-04" db="EMBL/GenBank/DDBJ databases">
        <title>Plant Genome Project.</title>
        <authorList>
            <person name="Zhang R.-G."/>
        </authorList>
    </citation>
    <scope>NUCLEOTIDE SEQUENCE [LARGE SCALE GENOMIC DNA]</scope>
    <source>
        <strain evidence="3">YNK0</strain>
        <tissue evidence="3">Leaf</tissue>
    </source>
</reference>
<dbReference type="InterPro" id="IPR004158">
    <property type="entry name" value="DUF247_pln"/>
</dbReference>
<evidence type="ECO:0000256" key="2">
    <source>
        <dbReference type="SAM" id="Phobius"/>
    </source>
</evidence>
<dbReference type="OMA" id="HRTICIP"/>
<protein>
    <submittedName>
        <fullName evidence="3">Uncharacterized protein</fullName>
    </submittedName>
</protein>
<dbReference type="Proteomes" id="UP000655225">
    <property type="component" value="Unassembled WGS sequence"/>
</dbReference>
<dbReference type="OrthoDB" id="1849062at2759"/>
<feature type="transmembrane region" description="Helical" evidence="2">
    <location>
        <begin position="523"/>
        <end position="546"/>
    </location>
</feature>
<keyword evidence="2" id="KW-1133">Transmembrane helix</keyword>
<comment type="caution">
    <text evidence="3">The sequence shown here is derived from an EMBL/GenBank/DDBJ whole genome shotgun (WGS) entry which is preliminary data.</text>
</comment>
<organism evidence="3 4">
    <name type="scientific">Tetracentron sinense</name>
    <name type="common">Spur-leaf</name>
    <dbReference type="NCBI Taxonomy" id="13715"/>
    <lineage>
        <taxon>Eukaryota</taxon>
        <taxon>Viridiplantae</taxon>
        <taxon>Streptophyta</taxon>
        <taxon>Embryophyta</taxon>
        <taxon>Tracheophyta</taxon>
        <taxon>Spermatophyta</taxon>
        <taxon>Magnoliopsida</taxon>
        <taxon>Trochodendrales</taxon>
        <taxon>Trochodendraceae</taxon>
        <taxon>Tetracentron</taxon>
    </lineage>
</organism>
<evidence type="ECO:0000256" key="1">
    <source>
        <dbReference type="SAM" id="MobiDB-lite"/>
    </source>
</evidence>
<evidence type="ECO:0000313" key="3">
    <source>
        <dbReference type="EMBL" id="KAF8396305.1"/>
    </source>
</evidence>
<dbReference type="PANTHER" id="PTHR31170:SF25">
    <property type="entry name" value="BNAA09G04570D PROTEIN"/>
    <property type="match status" value="1"/>
</dbReference>
<keyword evidence="2" id="KW-0472">Membrane</keyword>
<dbReference type="PANTHER" id="PTHR31170">
    <property type="entry name" value="BNAC04G53230D PROTEIN"/>
    <property type="match status" value="1"/>
</dbReference>
<dbReference type="AlphaFoldDB" id="A0A834YXM3"/>
<accession>A0A834YXM3</accession>
<dbReference type="EMBL" id="JABCRI010000012">
    <property type="protein sequence ID" value="KAF8396305.1"/>
    <property type="molecule type" value="Genomic_DNA"/>
</dbReference>
<feature type="region of interest" description="Disordered" evidence="1">
    <location>
        <begin position="1"/>
        <end position="38"/>
    </location>
</feature>
<sequence length="551" mass="62729">MDGTAHGSAAEASLVPEVELSERRTVRQEAAQTRTGSAQPVLISDERKQSIVITEGASSSSNTGNVDEWLISIMADKGENGTSQSKKTLIQKVPPMLREIEANKTCYDPLVVAIGPYHHGNHRLQLMEKLKTTTARQFVSNSKMDITVFYKRFAKVAEDARNCYAEGSTENFDDISFTKMMFLDGCFILHFIDCMANEKVDDINMHMRNHYIPFVLQDLFLLENQIPYLVLTKLMSLSYEGKIENKKKEEDAGNKKEEDKGAWKANMEKFFAKQINACMTVSVSSAWGLFQGLCMTGRDNGRNDQILDDSLHLLDILRTRLVRNSQDRKHQGILHCLISLLSKLPQWILHNLKSLLCNSQGKNDTDDWQSFRSVKELNTAGIVCIRSHTNCLKDVEFKSSFYGKLYLPPIVIDYSTKSKFLNLIAYEMCPDGPVDHTISSYICFMDALIDRAEDVKELRSKRILLNCIGSDEQVADLFNQISTNLVPNEQDYKIVKRKIEQHYKNSCRVWLAEFYNTHFRTPWAAIAFLAALLVIGLTITQTYYTIHPPKK</sequence>
<gene>
    <name evidence="3" type="ORF">HHK36_017920</name>
</gene>
<keyword evidence="2" id="KW-0812">Transmembrane</keyword>
<proteinExistence type="predicted"/>